<gene>
    <name evidence="1" type="ORF">AaE_012735</name>
</gene>
<comment type="caution">
    <text evidence="1">The sequence shown here is derived from an EMBL/GenBank/DDBJ whole genome shotgun (WGS) entry which is preliminary data.</text>
</comment>
<evidence type="ECO:0000313" key="2">
    <source>
        <dbReference type="Proteomes" id="UP000469452"/>
    </source>
</evidence>
<dbReference type="Proteomes" id="UP000469452">
    <property type="component" value="Unassembled WGS sequence"/>
</dbReference>
<name>A0A6A4Z743_APHAT</name>
<reference evidence="1 2" key="1">
    <citation type="submission" date="2019-06" db="EMBL/GenBank/DDBJ databases">
        <title>Genomics analysis of Aphanomyces spp. identifies a new class of oomycete effector associated with host adaptation.</title>
        <authorList>
            <person name="Gaulin E."/>
        </authorList>
    </citation>
    <scope>NUCLEOTIDE SEQUENCE [LARGE SCALE GENOMIC DNA]</scope>
    <source>
        <strain evidence="1 2">E</strain>
    </source>
</reference>
<dbReference type="EMBL" id="VJMI01018666">
    <property type="protein sequence ID" value="KAF0709906.1"/>
    <property type="molecule type" value="Genomic_DNA"/>
</dbReference>
<dbReference type="AlphaFoldDB" id="A0A6A4Z743"/>
<accession>A0A6A4Z743</accession>
<sequence length="97" mass="10782">NKFQQDMTKLTGLGIKVFVATINVEGEQFNPYHMLSGNDVGDVSPVSKAAFRLKHKWLLGLIEKATAAANATLIDYSDNYCFILTRVGWWTTSDDPS</sequence>
<protein>
    <submittedName>
        <fullName evidence="1">Uncharacterized protein</fullName>
    </submittedName>
</protein>
<organism evidence="1 2">
    <name type="scientific">Aphanomyces astaci</name>
    <name type="common">Crayfish plague agent</name>
    <dbReference type="NCBI Taxonomy" id="112090"/>
    <lineage>
        <taxon>Eukaryota</taxon>
        <taxon>Sar</taxon>
        <taxon>Stramenopiles</taxon>
        <taxon>Oomycota</taxon>
        <taxon>Saprolegniomycetes</taxon>
        <taxon>Saprolegniales</taxon>
        <taxon>Verrucalvaceae</taxon>
        <taxon>Aphanomyces</taxon>
    </lineage>
</organism>
<proteinExistence type="predicted"/>
<feature type="non-terminal residue" evidence="1">
    <location>
        <position position="1"/>
    </location>
</feature>
<evidence type="ECO:0000313" key="1">
    <source>
        <dbReference type="EMBL" id="KAF0709906.1"/>
    </source>
</evidence>